<dbReference type="STRING" id="1070319.CAGGBEG34_740001"/>
<dbReference type="SUPFAM" id="SSF53850">
    <property type="entry name" value="Periplasmic binding protein-like II"/>
    <property type="match status" value="1"/>
</dbReference>
<comment type="similarity">
    <text evidence="1">Belongs to the bacterial solute-binding protein 5 family.</text>
</comment>
<dbReference type="InterPro" id="IPR006311">
    <property type="entry name" value="TAT_signal"/>
</dbReference>
<dbReference type="PROSITE" id="PS01040">
    <property type="entry name" value="SBP_BACTERIAL_5"/>
    <property type="match status" value="1"/>
</dbReference>
<dbReference type="Pfam" id="PF00496">
    <property type="entry name" value="SBP_bac_5"/>
    <property type="match status" value="1"/>
</dbReference>
<evidence type="ECO:0000313" key="6">
    <source>
        <dbReference type="Proteomes" id="UP000054051"/>
    </source>
</evidence>
<evidence type="ECO:0000259" key="4">
    <source>
        <dbReference type="Pfam" id="PF00496"/>
    </source>
</evidence>
<gene>
    <name evidence="5" type="primary">dppA</name>
    <name evidence="5" type="ORF">CAGGBEG34_740001</name>
</gene>
<protein>
    <submittedName>
        <fullName evidence="5">Dipeptide transporter; periplasmic-binding component of ABC superfamily</fullName>
    </submittedName>
</protein>
<dbReference type="InterPro" id="IPR000914">
    <property type="entry name" value="SBP_5_dom"/>
</dbReference>
<dbReference type="InterPro" id="IPR030678">
    <property type="entry name" value="Peptide/Ni-bd"/>
</dbReference>
<dbReference type="InterPro" id="IPR039424">
    <property type="entry name" value="SBP_5"/>
</dbReference>
<organism evidence="5 6">
    <name type="scientific">Candidatus Glomeribacter gigasporarum BEG34</name>
    <dbReference type="NCBI Taxonomy" id="1070319"/>
    <lineage>
        <taxon>Bacteria</taxon>
        <taxon>Pseudomonadati</taxon>
        <taxon>Pseudomonadota</taxon>
        <taxon>Betaproteobacteria</taxon>
        <taxon>Burkholderiales</taxon>
        <taxon>Burkholderiaceae</taxon>
        <taxon>Candidatus Glomeribacter</taxon>
    </lineage>
</organism>
<dbReference type="PIRSF" id="PIRSF002741">
    <property type="entry name" value="MppA"/>
    <property type="match status" value="1"/>
</dbReference>
<dbReference type="FunFam" id="3.10.105.10:FF:000002">
    <property type="entry name" value="Dipeptide ABC transporter, substrate-binding protein"/>
    <property type="match status" value="1"/>
</dbReference>
<accession>G2JBY8</accession>
<sequence length="547" mass="61621">MANIFQKRTRRGLFLKTICGAAALIASGAGAPYAAASGKTLVYCSEGSPAGFDPGLYTSGVEFTAGAAAVYNRLVDFKPGTTQIEPSLAERWEISQDGREYTFYLRRGVKFHTTPWFQPTREFSAEDVLFTFNRMRDPNMPFRRADTTEFPYWHGTGLARLVEKIEALGADRMAVRFTLKEANAPFLHNLAVPFASIHSAEYAAQLLEKGKAPEINQKPVGTGPFIFRSHTKDTMIRFDGNPHYWKPADVQLSRLIFSITPDAAVRLQKMKRNECQVSVYPRPSDLAAFKADANLKLRSQPSFSMGYLAYNVSRKPLNDVRVRRALDMAINKKAIIGAVYEGHAQIAVAPMPPLQWSYDESLQDAPRDLKKAKALLEEAGYPKGFTISLWAMPIQRPYNPNARLMAEMIQADWAKIGVKANIVTYEYAEYLKRARQGEHDTGLFGWNGDNGDPDNWLSPLLSCEAMHTANQAKWCNKHFEELIQKAARTSEEHERTRLYIEAQKIFKDEQPFTPIAYPVAFQPVRKNVSHFKINPFDVTVFSGVTLK</sequence>
<dbReference type="GO" id="GO:0030288">
    <property type="term" value="C:outer membrane-bounded periplasmic space"/>
    <property type="evidence" value="ECO:0007669"/>
    <property type="project" value="TreeGrafter"/>
</dbReference>
<feature type="domain" description="Solute-binding protein family 5" evidence="4">
    <location>
        <begin position="83"/>
        <end position="465"/>
    </location>
</feature>
<evidence type="ECO:0000313" key="5">
    <source>
        <dbReference type="EMBL" id="CCD30294.1"/>
    </source>
</evidence>
<dbReference type="EMBL" id="CAFB01000096">
    <property type="protein sequence ID" value="CCD30294.1"/>
    <property type="molecule type" value="Genomic_DNA"/>
</dbReference>
<dbReference type="InterPro" id="IPR023765">
    <property type="entry name" value="SBP_5_CS"/>
</dbReference>
<feature type="chain" id="PRO_5003431652" evidence="3">
    <location>
        <begin position="32"/>
        <end position="547"/>
    </location>
</feature>
<dbReference type="PANTHER" id="PTHR30290:SF38">
    <property type="entry name" value="D,D-DIPEPTIDE-BINDING PERIPLASMIC PROTEIN DDPA-RELATED"/>
    <property type="match status" value="1"/>
</dbReference>
<keyword evidence="2 3" id="KW-0732">Signal</keyword>
<keyword evidence="6" id="KW-1185">Reference proteome</keyword>
<dbReference type="Gene3D" id="3.90.76.10">
    <property type="entry name" value="Dipeptide-binding Protein, Domain 1"/>
    <property type="match status" value="1"/>
</dbReference>
<proteinExistence type="inferred from homology"/>
<feature type="signal peptide" evidence="3">
    <location>
        <begin position="1"/>
        <end position="31"/>
    </location>
</feature>
<dbReference type="CDD" id="cd08493">
    <property type="entry name" value="PBP2_DppA_like"/>
    <property type="match status" value="1"/>
</dbReference>
<dbReference type="Gene3D" id="3.10.105.10">
    <property type="entry name" value="Dipeptide-binding Protein, Domain 3"/>
    <property type="match status" value="1"/>
</dbReference>
<dbReference type="GO" id="GO:0043190">
    <property type="term" value="C:ATP-binding cassette (ABC) transporter complex"/>
    <property type="evidence" value="ECO:0007669"/>
    <property type="project" value="InterPro"/>
</dbReference>
<evidence type="ECO:0000256" key="2">
    <source>
        <dbReference type="ARBA" id="ARBA00022729"/>
    </source>
</evidence>
<reference evidence="5 6" key="1">
    <citation type="submission" date="2011-08" db="EMBL/GenBank/DDBJ databases">
        <title>The genome of the obligate endobacterium of an arbuscular mycorrhizal fungus reveals an interphylum network of nutritional interactions.</title>
        <authorList>
            <person name="Ghignone S."/>
            <person name="Salvioli A."/>
            <person name="Anca I."/>
            <person name="Lumini E."/>
            <person name="Ortu G."/>
            <person name="Petiti L."/>
            <person name="Cruveiller S."/>
            <person name="Bianciotto V."/>
            <person name="Piffanelli P."/>
            <person name="Lanfranco L."/>
            <person name="Bonfante P."/>
        </authorList>
    </citation>
    <scope>NUCLEOTIDE SEQUENCE [LARGE SCALE GENOMIC DNA]</scope>
    <source>
        <strain evidence="5 6">BEG34</strain>
    </source>
</reference>
<evidence type="ECO:0000256" key="1">
    <source>
        <dbReference type="ARBA" id="ARBA00005695"/>
    </source>
</evidence>
<dbReference type="eggNOG" id="COG0747">
    <property type="taxonomic scope" value="Bacteria"/>
</dbReference>
<dbReference type="Gene3D" id="3.40.190.10">
    <property type="entry name" value="Periplasmic binding protein-like II"/>
    <property type="match status" value="1"/>
</dbReference>
<dbReference type="PANTHER" id="PTHR30290">
    <property type="entry name" value="PERIPLASMIC BINDING COMPONENT OF ABC TRANSPORTER"/>
    <property type="match status" value="1"/>
</dbReference>
<comment type="caution">
    <text evidence="5">The sequence shown here is derived from an EMBL/GenBank/DDBJ whole genome shotgun (WGS) entry which is preliminary data.</text>
</comment>
<dbReference type="OrthoDB" id="9801799at2"/>
<dbReference type="AlphaFoldDB" id="G2JBY8"/>
<name>G2JBY8_9BURK</name>
<dbReference type="GO" id="GO:1904680">
    <property type="term" value="F:peptide transmembrane transporter activity"/>
    <property type="evidence" value="ECO:0007669"/>
    <property type="project" value="TreeGrafter"/>
</dbReference>
<dbReference type="PROSITE" id="PS51318">
    <property type="entry name" value="TAT"/>
    <property type="match status" value="1"/>
</dbReference>
<dbReference type="Proteomes" id="UP000054051">
    <property type="component" value="Unassembled WGS sequence"/>
</dbReference>
<evidence type="ECO:0000256" key="3">
    <source>
        <dbReference type="SAM" id="SignalP"/>
    </source>
</evidence>
<dbReference type="GO" id="GO:0042938">
    <property type="term" value="P:dipeptide transport"/>
    <property type="evidence" value="ECO:0007669"/>
    <property type="project" value="TreeGrafter"/>
</dbReference>